<dbReference type="GO" id="GO:0003924">
    <property type="term" value="F:GTPase activity"/>
    <property type="evidence" value="ECO:0007669"/>
    <property type="project" value="InterPro"/>
</dbReference>
<dbReference type="Proteomes" id="UP000335636">
    <property type="component" value="Unassembled WGS sequence"/>
</dbReference>
<evidence type="ECO:0000256" key="1">
    <source>
        <dbReference type="ARBA" id="ARBA00022741"/>
    </source>
</evidence>
<dbReference type="InterPro" id="IPR030386">
    <property type="entry name" value="G_GB1_RHD3_dom"/>
</dbReference>
<name>A0A5E4D0G3_MARMO</name>
<comment type="similarity">
    <text evidence="3">Belongs to the TRAFAC class dynamin-like GTPase superfamily. GB1/RHD3 GTPase family.</text>
</comment>
<dbReference type="PROSITE" id="PS51715">
    <property type="entry name" value="G_GB1_RHD3"/>
    <property type="match status" value="1"/>
</dbReference>
<dbReference type="AlphaFoldDB" id="A0A5E4D0G3"/>
<feature type="domain" description="GB1/RHD3-type G" evidence="4">
    <location>
        <begin position="35"/>
        <end position="78"/>
    </location>
</feature>
<reference evidence="5" key="1">
    <citation type="submission" date="2019-04" db="EMBL/GenBank/DDBJ databases">
        <authorList>
            <person name="Alioto T."/>
            <person name="Alioto T."/>
        </authorList>
    </citation>
    <scope>NUCLEOTIDE SEQUENCE [LARGE SCALE GENOMIC DNA]</scope>
</reference>
<evidence type="ECO:0000313" key="5">
    <source>
        <dbReference type="EMBL" id="VTJ87575.1"/>
    </source>
</evidence>
<keyword evidence="6" id="KW-1185">Reference proteome</keyword>
<keyword evidence="2" id="KW-0342">GTP-binding</keyword>
<evidence type="ECO:0000256" key="2">
    <source>
        <dbReference type="ARBA" id="ARBA00023134"/>
    </source>
</evidence>
<dbReference type="InterPro" id="IPR027417">
    <property type="entry name" value="P-loop_NTPase"/>
</dbReference>
<dbReference type="Gene3D" id="3.40.50.300">
    <property type="entry name" value="P-loop containing nucleotide triphosphate hydrolases"/>
    <property type="match status" value="1"/>
</dbReference>
<evidence type="ECO:0000313" key="6">
    <source>
        <dbReference type="Proteomes" id="UP000335636"/>
    </source>
</evidence>
<organism evidence="5 6">
    <name type="scientific">Marmota monax</name>
    <name type="common">Woodchuck</name>
    <dbReference type="NCBI Taxonomy" id="9995"/>
    <lineage>
        <taxon>Eukaryota</taxon>
        <taxon>Metazoa</taxon>
        <taxon>Chordata</taxon>
        <taxon>Craniata</taxon>
        <taxon>Vertebrata</taxon>
        <taxon>Euteleostomi</taxon>
        <taxon>Mammalia</taxon>
        <taxon>Eutheria</taxon>
        <taxon>Euarchontoglires</taxon>
        <taxon>Glires</taxon>
        <taxon>Rodentia</taxon>
        <taxon>Sciuromorpha</taxon>
        <taxon>Sciuridae</taxon>
        <taxon>Xerinae</taxon>
        <taxon>Marmotini</taxon>
        <taxon>Marmota</taxon>
    </lineage>
</organism>
<protein>
    <recommendedName>
        <fullName evidence="4">GB1/RHD3-type G domain-containing protein</fullName>
    </recommendedName>
</protein>
<proteinExistence type="inferred from homology"/>
<keyword evidence="1" id="KW-0547">Nucleotide-binding</keyword>
<evidence type="ECO:0000256" key="3">
    <source>
        <dbReference type="PROSITE-ProRule" id="PRU01052"/>
    </source>
</evidence>
<evidence type="ECO:0000259" key="4">
    <source>
        <dbReference type="PROSITE" id="PS51715"/>
    </source>
</evidence>
<comment type="caution">
    <text evidence="5">The sequence shown here is derived from an EMBL/GenBank/DDBJ whole genome shotgun (WGS) entry which is preliminary data.</text>
</comment>
<dbReference type="InterPro" id="IPR015894">
    <property type="entry name" value="Guanylate-bd_N"/>
</dbReference>
<dbReference type="EMBL" id="CABDUW010002639">
    <property type="protein sequence ID" value="VTJ87575.1"/>
    <property type="molecule type" value="Genomic_DNA"/>
</dbReference>
<dbReference type="SUPFAM" id="SSF52540">
    <property type="entry name" value="P-loop containing nucleoside triphosphate hydrolases"/>
    <property type="match status" value="1"/>
</dbReference>
<dbReference type="GO" id="GO:0005525">
    <property type="term" value="F:GTP binding"/>
    <property type="evidence" value="ECO:0007669"/>
    <property type="project" value="UniProtKB-KW"/>
</dbReference>
<dbReference type="Pfam" id="PF02263">
    <property type="entry name" value="GBP"/>
    <property type="match status" value="1"/>
</dbReference>
<accession>A0A5E4D0G3</accession>
<sequence>MASESLMKISICLVENWNEQLTVNSEALRILENICQPVVVVAIVGTYRTGKSCLMNHLAGQNHGECGTGARTVAWNHK</sequence>
<gene>
    <name evidence="5" type="ORF">MONAX_5E004884</name>
</gene>
<dbReference type="PANTHER" id="PTHR10751">
    <property type="entry name" value="GUANYLATE BINDING PROTEIN"/>
    <property type="match status" value="1"/>
</dbReference>